<feature type="domain" description="Immunity protein 52" evidence="1">
    <location>
        <begin position="2"/>
        <end position="47"/>
    </location>
</feature>
<sequence length="51" mass="5651">MRLEQVEDKGTLIILTPERFTASNPEHVALAEVVHATLEQAGLMRPLQAQP</sequence>
<dbReference type="eggNOG" id="ENOG50342QC">
    <property type="taxonomic scope" value="Bacteria"/>
</dbReference>
<dbReference type="EMBL" id="CP012109">
    <property type="protein sequence ID" value="AKQ70554.1"/>
    <property type="molecule type" value="Genomic_DNA"/>
</dbReference>
<proteinExistence type="predicted"/>
<dbReference type="Proteomes" id="UP000009026">
    <property type="component" value="Chromosome"/>
</dbReference>
<evidence type="ECO:0000313" key="2">
    <source>
        <dbReference type="EMBL" id="AKQ70554.1"/>
    </source>
</evidence>
<dbReference type="InterPro" id="IPR028969">
    <property type="entry name" value="Imm52"/>
</dbReference>
<accession>A0A0H4X5N9</accession>
<dbReference type="Pfam" id="PF15579">
    <property type="entry name" value="Imm52"/>
    <property type="match status" value="1"/>
</dbReference>
<evidence type="ECO:0000259" key="1">
    <source>
        <dbReference type="Pfam" id="PF15579"/>
    </source>
</evidence>
<reference evidence="2 3" key="1">
    <citation type="journal article" date="2016" name="PLoS ONE">
        <title>Complete Genome Sequence and Comparative Genomics of a Novel Myxobacterium Myxococcus hansupus.</title>
        <authorList>
            <person name="Sharma G."/>
            <person name="Narwani T."/>
            <person name="Subramanian S."/>
        </authorList>
    </citation>
    <scope>NUCLEOTIDE SEQUENCE [LARGE SCALE GENOMIC DNA]</scope>
    <source>
        <strain evidence="3">mixupus</strain>
    </source>
</reference>
<gene>
    <name evidence="2" type="ORF">A176_007466</name>
</gene>
<dbReference type="KEGG" id="mym:A176_007466"/>
<dbReference type="PATRIC" id="fig|1297742.4.peg.7594"/>
<dbReference type="AlphaFoldDB" id="A0A0H4X5N9"/>
<keyword evidence="3" id="KW-1185">Reference proteome</keyword>
<organism evidence="2 3">
    <name type="scientific">Pseudomyxococcus hansupus</name>
    <dbReference type="NCBI Taxonomy" id="1297742"/>
    <lineage>
        <taxon>Bacteria</taxon>
        <taxon>Pseudomonadati</taxon>
        <taxon>Myxococcota</taxon>
        <taxon>Myxococcia</taxon>
        <taxon>Myxococcales</taxon>
        <taxon>Cystobacterineae</taxon>
        <taxon>Myxococcaceae</taxon>
        <taxon>Pseudomyxococcus</taxon>
    </lineage>
</organism>
<protein>
    <recommendedName>
        <fullName evidence="1">Immunity protein 52 domain-containing protein</fullName>
    </recommendedName>
</protein>
<evidence type="ECO:0000313" key="3">
    <source>
        <dbReference type="Proteomes" id="UP000009026"/>
    </source>
</evidence>
<name>A0A0H4X5N9_9BACT</name>